<organism evidence="1 2">
    <name type="scientific">Saccharopolyspora erythraea</name>
    <name type="common">Streptomyces erythraeus</name>
    <dbReference type="NCBI Taxonomy" id="1836"/>
    <lineage>
        <taxon>Bacteria</taxon>
        <taxon>Bacillati</taxon>
        <taxon>Actinomycetota</taxon>
        <taxon>Actinomycetes</taxon>
        <taxon>Pseudonocardiales</taxon>
        <taxon>Pseudonocardiaceae</taxon>
        <taxon>Saccharopolyspora</taxon>
    </lineage>
</organism>
<evidence type="ECO:0000313" key="1">
    <source>
        <dbReference type="EMBL" id="GAA0564296.1"/>
    </source>
</evidence>
<gene>
    <name evidence="1" type="ORF">GCM10009533_70430</name>
</gene>
<dbReference type="RefSeq" id="WP_009951206.1">
    <property type="nucleotide sequence ID" value="NZ_BAAAGS010000110.1"/>
</dbReference>
<dbReference type="InterPro" id="IPR009758">
    <property type="entry name" value="DUF1326"/>
</dbReference>
<evidence type="ECO:0000313" key="2">
    <source>
        <dbReference type="Proteomes" id="UP001500729"/>
    </source>
</evidence>
<dbReference type="EMBL" id="BAAAGS010000110">
    <property type="protein sequence ID" value="GAA0564296.1"/>
    <property type="molecule type" value="Genomic_DNA"/>
</dbReference>
<reference evidence="1 2" key="1">
    <citation type="journal article" date="2019" name="Int. J. Syst. Evol. Microbiol.">
        <title>The Global Catalogue of Microorganisms (GCM) 10K type strain sequencing project: providing services to taxonomists for standard genome sequencing and annotation.</title>
        <authorList>
            <consortium name="The Broad Institute Genomics Platform"/>
            <consortium name="The Broad Institute Genome Sequencing Center for Infectious Disease"/>
            <person name="Wu L."/>
            <person name="Ma J."/>
        </authorList>
    </citation>
    <scope>NUCLEOTIDE SEQUENCE [LARGE SCALE GENOMIC DNA]</scope>
    <source>
        <strain evidence="1 2">JCM 10303</strain>
    </source>
</reference>
<keyword evidence="2" id="KW-1185">Reference proteome</keyword>
<dbReference type="PIRSF" id="PIRSF033303">
    <property type="entry name" value="UCP033303"/>
    <property type="match status" value="1"/>
</dbReference>
<dbReference type="Pfam" id="PF07040">
    <property type="entry name" value="DUF1326"/>
    <property type="match status" value="1"/>
</dbReference>
<dbReference type="InterPro" id="IPR014581">
    <property type="entry name" value="UCP033303"/>
</dbReference>
<dbReference type="Proteomes" id="UP001500729">
    <property type="component" value="Unassembled WGS sequence"/>
</dbReference>
<comment type="caution">
    <text evidence="1">The sequence shown here is derived from an EMBL/GenBank/DDBJ whole genome shotgun (WGS) entry which is preliminary data.</text>
</comment>
<sequence length="218" mass="23666">MTKANIQQWRLVGAWFDVCNCSIPCPCSFDQPATHGYCDGVLLWHIGEGYYGQTRLDGFNVAMLGSFSGSFNGEHEDSRAAVFFDERADDAQRGALQKIFTGQAGGWPQQYKEIFGAQIVASEVLPIDASIADDLATWHVRVGDHAEARAEALTGPTMAEGERVQVHNMPASEVGPGQPPATLGRATMDRADAFGFVWERSGNSSKVIPFDWTGPEPA</sequence>
<proteinExistence type="predicted"/>
<accession>A0ABN1EE87</accession>
<name>A0ABN1EE87_SACER</name>
<protein>
    <submittedName>
        <fullName evidence="1">DUF1326 domain-containing protein</fullName>
    </submittedName>
</protein>